<dbReference type="CDD" id="cd00093">
    <property type="entry name" value="HTH_XRE"/>
    <property type="match status" value="1"/>
</dbReference>
<evidence type="ECO:0000259" key="2">
    <source>
        <dbReference type="PROSITE" id="PS50943"/>
    </source>
</evidence>
<protein>
    <recommendedName>
        <fullName evidence="2">HTH cro/C1-type domain-containing protein</fullName>
    </recommendedName>
</protein>
<feature type="region of interest" description="Disordered" evidence="1">
    <location>
        <begin position="467"/>
        <end position="522"/>
    </location>
</feature>
<dbReference type="Gene3D" id="3.40.50.300">
    <property type="entry name" value="P-loop containing nucleotide triphosphate hydrolases"/>
    <property type="match status" value="1"/>
</dbReference>
<evidence type="ECO:0000256" key="1">
    <source>
        <dbReference type="SAM" id="MobiDB-lite"/>
    </source>
</evidence>
<accession>A0A328VBS0</accession>
<dbReference type="InterPro" id="IPR042197">
    <property type="entry name" value="Apaf_helical"/>
</dbReference>
<dbReference type="GO" id="GO:0003677">
    <property type="term" value="F:DNA binding"/>
    <property type="evidence" value="ECO:0007669"/>
    <property type="project" value="InterPro"/>
</dbReference>
<dbReference type="InterPro" id="IPR001387">
    <property type="entry name" value="Cro/C1-type_HTH"/>
</dbReference>
<feature type="domain" description="HTH cro/C1-type" evidence="2">
    <location>
        <begin position="7"/>
        <end position="62"/>
    </location>
</feature>
<name>A0A328VBS0_9CHLR</name>
<dbReference type="Gene3D" id="1.10.8.430">
    <property type="entry name" value="Helical domain of apoptotic protease-activating factors"/>
    <property type="match status" value="1"/>
</dbReference>
<dbReference type="Proteomes" id="UP000248706">
    <property type="component" value="Unassembled WGS sequence"/>
</dbReference>
<feature type="compositionally biased region" description="Basic and acidic residues" evidence="1">
    <location>
        <begin position="85"/>
        <end position="95"/>
    </location>
</feature>
<evidence type="ECO:0000313" key="3">
    <source>
        <dbReference type="EMBL" id="RAQ95047.1"/>
    </source>
</evidence>
<proteinExistence type="predicted"/>
<dbReference type="CDD" id="cd00009">
    <property type="entry name" value="AAA"/>
    <property type="match status" value="1"/>
</dbReference>
<dbReference type="RefSeq" id="WP_112427446.1">
    <property type="nucleotide sequence ID" value="NZ_MCIF01000002.1"/>
</dbReference>
<comment type="caution">
    <text evidence="3">The sequence shown here is derived from an EMBL/GenBank/DDBJ whole genome shotgun (WGS) entry which is preliminary data.</text>
</comment>
<dbReference type="InterPro" id="IPR002182">
    <property type="entry name" value="NB-ARC"/>
</dbReference>
<sequence>MPANDRLRSERLRRGWSREYVAAQIGVADPKTIGRWERGDAIPSAYFRQKLCSFFGLSAQELGLYQEPAHVVPPTSESSACGSARTHEESSHESPEQPGINKSIFDPAMPLVTPESLAPIGRDRILSQLKSQLMQERSGNTVALYGLPGVGKTTLALALVHDPEVQAHFNGGILWGRLSSEPHLPALLRHWAALLEIPPHIQLRLESLESWIQALRAAIQHRRMLLVIDDAWSYAESLLLMVGGPQCAYLLTTRLPVVALHFANERAFRVPELEQEQALALLERFAPLATRLEPEASRALVQAVGGLPLALTLIGRYLQAQTYSGQIRRLRSALERLQNPQLRLSLEGCDATVEPHHYHAQAAPPSLAAALAISYRRLSREARQALTCLAALPPKPQTFHETSLGQQVSAQTLDELLDAGLLESAGPDSYTLHPVIAEYARSYSHLQEQDLTPSVSRPVAASVPLAERPRAASLGSPERPARCPDLAPMVYHGGERSQPSLPALHHQDHQQPAHANPLALSP</sequence>
<reference evidence="3 4" key="1">
    <citation type="submission" date="2016-08" db="EMBL/GenBank/DDBJ databases">
        <title>Analysis of Carbohydrate Active Enzymes in Thermogemmatispora T81 Reveals Carbohydrate Degradation Ability.</title>
        <authorList>
            <person name="Tomazini A."/>
            <person name="Lal S."/>
            <person name="Stott M."/>
            <person name="Henrissat B."/>
            <person name="Polikarpov I."/>
            <person name="Sparling R."/>
            <person name="Levin D.B."/>
        </authorList>
    </citation>
    <scope>NUCLEOTIDE SEQUENCE [LARGE SCALE GENOMIC DNA]</scope>
    <source>
        <strain evidence="3 4">T81</strain>
    </source>
</reference>
<dbReference type="PRINTS" id="PR00364">
    <property type="entry name" value="DISEASERSIST"/>
</dbReference>
<dbReference type="Gene3D" id="1.10.260.40">
    <property type="entry name" value="lambda repressor-like DNA-binding domains"/>
    <property type="match status" value="1"/>
</dbReference>
<dbReference type="PROSITE" id="PS50943">
    <property type="entry name" value="HTH_CROC1"/>
    <property type="match status" value="1"/>
</dbReference>
<dbReference type="InterPro" id="IPR003593">
    <property type="entry name" value="AAA+_ATPase"/>
</dbReference>
<dbReference type="PANTHER" id="PTHR47691">
    <property type="entry name" value="REGULATOR-RELATED"/>
    <property type="match status" value="1"/>
</dbReference>
<dbReference type="PANTHER" id="PTHR47691:SF3">
    <property type="entry name" value="HTH-TYPE TRANSCRIPTIONAL REGULATOR RV0890C-RELATED"/>
    <property type="match status" value="1"/>
</dbReference>
<dbReference type="SMART" id="SM00382">
    <property type="entry name" value="AAA"/>
    <property type="match status" value="1"/>
</dbReference>
<dbReference type="InterPro" id="IPR027417">
    <property type="entry name" value="P-loop_NTPase"/>
</dbReference>
<dbReference type="Pfam" id="PF00931">
    <property type="entry name" value="NB-ARC"/>
    <property type="match status" value="1"/>
</dbReference>
<feature type="region of interest" description="Disordered" evidence="1">
    <location>
        <begin position="73"/>
        <end position="102"/>
    </location>
</feature>
<dbReference type="AlphaFoldDB" id="A0A328VBS0"/>
<evidence type="ECO:0000313" key="4">
    <source>
        <dbReference type="Proteomes" id="UP000248706"/>
    </source>
</evidence>
<dbReference type="OrthoDB" id="160482at2"/>
<organism evidence="3 4">
    <name type="scientific">Thermogemmatispora tikiterensis</name>
    <dbReference type="NCBI Taxonomy" id="1825093"/>
    <lineage>
        <taxon>Bacteria</taxon>
        <taxon>Bacillati</taxon>
        <taxon>Chloroflexota</taxon>
        <taxon>Ktedonobacteria</taxon>
        <taxon>Thermogemmatisporales</taxon>
        <taxon>Thermogemmatisporaceae</taxon>
        <taxon>Thermogemmatispora</taxon>
    </lineage>
</organism>
<dbReference type="Pfam" id="PF01381">
    <property type="entry name" value="HTH_3"/>
    <property type="match status" value="1"/>
</dbReference>
<dbReference type="SUPFAM" id="SSF52540">
    <property type="entry name" value="P-loop containing nucleoside triphosphate hydrolases"/>
    <property type="match status" value="1"/>
</dbReference>
<dbReference type="GO" id="GO:0043531">
    <property type="term" value="F:ADP binding"/>
    <property type="evidence" value="ECO:0007669"/>
    <property type="project" value="InterPro"/>
</dbReference>
<gene>
    <name evidence="3" type="ORF">A4R35_05830</name>
</gene>
<keyword evidence="4" id="KW-1185">Reference proteome</keyword>
<dbReference type="SUPFAM" id="SSF47413">
    <property type="entry name" value="lambda repressor-like DNA-binding domains"/>
    <property type="match status" value="1"/>
</dbReference>
<dbReference type="InterPro" id="IPR010982">
    <property type="entry name" value="Lambda_DNA-bd_dom_sf"/>
</dbReference>
<dbReference type="EMBL" id="MCIF01000002">
    <property type="protein sequence ID" value="RAQ95047.1"/>
    <property type="molecule type" value="Genomic_DNA"/>
</dbReference>
<dbReference type="SMART" id="SM00530">
    <property type="entry name" value="HTH_XRE"/>
    <property type="match status" value="1"/>
</dbReference>